<dbReference type="EMBL" id="BARS01028877">
    <property type="protein sequence ID" value="GAF99753.1"/>
    <property type="molecule type" value="Genomic_DNA"/>
</dbReference>
<proteinExistence type="predicted"/>
<evidence type="ECO:0000313" key="1">
    <source>
        <dbReference type="EMBL" id="GAF99753.1"/>
    </source>
</evidence>
<dbReference type="AlphaFoldDB" id="X0U1T8"/>
<name>X0U1T8_9ZZZZ</name>
<organism evidence="1">
    <name type="scientific">marine sediment metagenome</name>
    <dbReference type="NCBI Taxonomy" id="412755"/>
    <lineage>
        <taxon>unclassified sequences</taxon>
        <taxon>metagenomes</taxon>
        <taxon>ecological metagenomes</taxon>
    </lineage>
</organism>
<accession>X0U1T8</accession>
<reference evidence="1" key="1">
    <citation type="journal article" date="2014" name="Front. Microbiol.">
        <title>High frequency of phylogenetically diverse reductive dehalogenase-homologous genes in deep subseafloor sedimentary metagenomes.</title>
        <authorList>
            <person name="Kawai M."/>
            <person name="Futagami T."/>
            <person name="Toyoda A."/>
            <person name="Takaki Y."/>
            <person name="Nishi S."/>
            <person name="Hori S."/>
            <person name="Arai W."/>
            <person name="Tsubouchi T."/>
            <person name="Morono Y."/>
            <person name="Uchiyama I."/>
            <person name="Ito T."/>
            <person name="Fujiyama A."/>
            <person name="Inagaki F."/>
            <person name="Takami H."/>
        </authorList>
    </citation>
    <scope>NUCLEOTIDE SEQUENCE</scope>
    <source>
        <strain evidence="1">Expedition CK06-06</strain>
    </source>
</reference>
<protein>
    <submittedName>
        <fullName evidence="1">Uncharacterized protein</fullName>
    </submittedName>
</protein>
<gene>
    <name evidence="1" type="ORF">S01H1_45216</name>
</gene>
<sequence>MSSKKSIPAESIIRDIKRKTRRKFTSEEKIRIVLEGLRGEESMCMKFPNSF</sequence>
<comment type="caution">
    <text evidence="1">The sequence shown here is derived from an EMBL/GenBank/DDBJ whole genome shotgun (WGS) entry which is preliminary data.</text>
</comment>